<dbReference type="Pfam" id="PF04014">
    <property type="entry name" value="MazE_antitoxin"/>
    <property type="match status" value="1"/>
</dbReference>
<dbReference type="Gene3D" id="2.10.260.10">
    <property type="match status" value="1"/>
</dbReference>
<dbReference type="InterPro" id="IPR037914">
    <property type="entry name" value="SpoVT-AbrB_sf"/>
</dbReference>
<dbReference type="SUPFAM" id="SSF89447">
    <property type="entry name" value="AbrB/MazE/MraZ-like"/>
    <property type="match status" value="1"/>
</dbReference>
<gene>
    <name evidence="3" type="ORF">E6O51_19830</name>
</gene>
<proteinExistence type="predicted"/>
<dbReference type="GO" id="GO:0003677">
    <property type="term" value="F:DNA binding"/>
    <property type="evidence" value="ECO:0007669"/>
    <property type="project" value="UniProtKB-UniRule"/>
</dbReference>
<dbReference type="Proteomes" id="UP000307956">
    <property type="component" value="Unassembled WGS sequence"/>
</dbReference>
<dbReference type="OrthoDB" id="9811597at2"/>
<reference evidence="3 4" key="1">
    <citation type="submission" date="2019-04" db="EMBL/GenBank/DDBJ databases">
        <title>Azoarcus rhizosphaerae sp. nov. isolated from rhizosphere of Ficus religiosa.</title>
        <authorList>
            <person name="Lin S.-Y."/>
            <person name="Hameed A."/>
            <person name="Hsu Y.-H."/>
            <person name="Young C.-C."/>
        </authorList>
    </citation>
    <scope>NUCLEOTIDE SEQUENCE [LARGE SCALE GENOMIC DNA]</scope>
    <source>
        <strain evidence="3 4">CC-YHH848</strain>
    </source>
</reference>
<accession>A0A4V3W9Q3</accession>
<dbReference type="AlphaFoldDB" id="A0A4V3W9Q3"/>
<keyword evidence="4" id="KW-1185">Reference proteome</keyword>
<name>A0A4V3W9Q3_9RHOO</name>
<feature type="domain" description="SpoVT-AbrB" evidence="2">
    <location>
        <begin position="3"/>
        <end position="50"/>
    </location>
</feature>
<evidence type="ECO:0000256" key="1">
    <source>
        <dbReference type="PROSITE-ProRule" id="PRU01076"/>
    </source>
</evidence>
<sequence length="91" mass="9702">MPTATTTLSSKGQIVIPKEIREALHWEAGTQLTLVSSASGVTLKAIPKKTGRRFADLIGSLKHDGPPLSTEALCQPVEYGADEDMVKGQAR</sequence>
<dbReference type="NCBIfam" id="TIGR01439">
    <property type="entry name" value="lp_hng_hel_AbrB"/>
    <property type="match status" value="1"/>
</dbReference>
<organism evidence="3 4">
    <name type="scientific">Pseudothauera rhizosphaerae</name>
    <dbReference type="NCBI Taxonomy" id="2565932"/>
    <lineage>
        <taxon>Bacteria</taxon>
        <taxon>Pseudomonadati</taxon>
        <taxon>Pseudomonadota</taxon>
        <taxon>Betaproteobacteria</taxon>
        <taxon>Rhodocyclales</taxon>
        <taxon>Zoogloeaceae</taxon>
        <taxon>Pseudothauera</taxon>
    </lineage>
</organism>
<dbReference type="InterPro" id="IPR007159">
    <property type="entry name" value="SpoVT-AbrB_dom"/>
</dbReference>
<keyword evidence="1 3" id="KW-0238">DNA-binding</keyword>
<comment type="caution">
    <text evidence="3">The sequence shown here is derived from an EMBL/GenBank/DDBJ whole genome shotgun (WGS) entry which is preliminary data.</text>
</comment>
<dbReference type="RefSeq" id="WP_136386752.1">
    <property type="nucleotide sequence ID" value="NZ_SSOD01000021.1"/>
</dbReference>
<evidence type="ECO:0000259" key="2">
    <source>
        <dbReference type="PROSITE" id="PS51740"/>
    </source>
</evidence>
<evidence type="ECO:0000313" key="3">
    <source>
        <dbReference type="EMBL" id="THF56244.1"/>
    </source>
</evidence>
<dbReference type="SMART" id="SM00966">
    <property type="entry name" value="SpoVT_AbrB"/>
    <property type="match status" value="1"/>
</dbReference>
<protein>
    <submittedName>
        <fullName evidence="3">AbrB/MazE/SpoVT family DNA-binding domain-containing protein</fullName>
    </submittedName>
</protein>
<dbReference type="PROSITE" id="PS51740">
    <property type="entry name" value="SPOVT_ABRB"/>
    <property type="match status" value="1"/>
</dbReference>
<evidence type="ECO:0000313" key="4">
    <source>
        <dbReference type="Proteomes" id="UP000307956"/>
    </source>
</evidence>
<dbReference type="EMBL" id="SSOD01000021">
    <property type="protein sequence ID" value="THF56244.1"/>
    <property type="molecule type" value="Genomic_DNA"/>
</dbReference>